<dbReference type="Pfam" id="PF20765">
    <property type="entry name" value="Phage_tail_terminator_8"/>
    <property type="match status" value="1"/>
</dbReference>
<gene>
    <name evidence="1" type="ORF">FD47_GL002663</name>
</gene>
<evidence type="ECO:0000313" key="2">
    <source>
        <dbReference type="Proteomes" id="UP000051010"/>
    </source>
</evidence>
<evidence type="ECO:0000313" key="1">
    <source>
        <dbReference type="EMBL" id="KRM40789.1"/>
    </source>
</evidence>
<evidence type="ECO:0008006" key="3">
    <source>
        <dbReference type="Google" id="ProtNLM"/>
    </source>
</evidence>
<dbReference type="AlphaFoldDB" id="A0A0R1YFN7"/>
<proteinExistence type="predicted"/>
<dbReference type="InterPro" id="IPR049254">
    <property type="entry name" value="Phage_tail_terminator"/>
</dbReference>
<dbReference type="EMBL" id="AZFZ01000071">
    <property type="protein sequence ID" value="KRM40789.1"/>
    <property type="molecule type" value="Genomic_DNA"/>
</dbReference>
<organism evidence="1 2">
    <name type="scientific">Lentilactobacillus parafarraginis DSM 18390 = JCM 14109</name>
    <dbReference type="NCBI Taxonomy" id="1423786"/>
    <lineage>
        <taxon>Bacteria</taxon>
        <taxon>Bacillati</taxon>
        <taxon>Bacillota</taxon>
        <taxon>Bacilli</taxon>
        <taxon>Lactobacillales</taxon>
        <taxon>Lactobacillaceae</taxon>
        <taxon>Lentilactobacillus</taxon>
    </lineage>
</organism>
<dbReference type="Proteomes" id="UP000051010">
    <property type="component" value="Unassembled WGS sequence"/>
</dbReference>
<comment type="caution">
    <text evidence="1">The sequence shown here is derived from an EMBL/GenBank/DDBJ whole genome shotgun (WGS) entry which is preliminary data.</text>
</comment>
<protein>
    <recommendedName>
        <fullName evidence="3">Phage protein</fullName>
    </recommendedName>
</protein>
<reference evidence="1 2" key="1">
    <citation type="journal article" date="2015" name="Genome Announc.">
        <title>Expanding the biotechnology potential of lactobacilli through comparative genomics of 213 strains and associated genera.</title>
        <authorList>
            <person name="Sun Z."/>
            <person name="Harris H.M."/>
            <person name="McCann A."/>
            <person name="Guo C."/>
            <person name="Argimon S."/>
            <person name="Zhang W."/>
            <person name="Yang X."/>
            <person name="Jeffery I.B."/>
            <person name="Cooney J.C."/>
            <person name="Kagawa T.F."/>
            <person name="Liu W."/>
            <person name="Song Y."/>
            <person name="Salvetti E."/>
            <person name="Wrobel A."/>
            <person name="Rasinkangas P."/>
            <person name="Parkhill J."/>
            <person name="Rea M.C."/>
            <person name="O'Sullivan O."/>
            <person name="Ritari J."/>
            <person name="Douillard F.P."/>
            <person name="Paul Ross R."/>
            <person name="Yang R."/>
            <person name="Briner A.E."/>
            <person name="Felis G.E."/>
            <person name="de Vos W.M."/>
            <person name="Barrangou R."/>
            <person name="Klaenhammer T.R."/>
            <person name="Caufield P.W."/>
            <person name="Cui Y."/>
            <person name="Zhang H."/>
            <person name="O'Toole P.W."/>
        </authorList>
    </citation>
    <scope>NUCLEOTIDE SEQUENCE [LARGE SCALE GENOMIC DNA]</scope>
    <source>
        <strain evidence="1 2">DSM 18390</strain>
    </source>
</reference>
<accession>A0A0R1YFN7</accession>
<name>A0A0R1YFN7_9LACO</name>
<dbReference type="PATRIC" id="fig|1423786.4.peg.2789"/>
<dbReference type="RefSeq" id="WP_054736180.1">
    <property type="nucleotide sequence ID" value="NZ_AZFZ01000071.1"/>
</dbReference>
<sequence>MDIVNRIADQLNSLFPNMPIYREQQSGGFKEPSFFIHRITSTVKPELFQRQNRSYHYQLVYFPQTDHPEADMEQMEENLLDRFLSLDEFATIRIREFEEVDGALTMTFMVNLRAYPEDLDTKMENYDPTITHKEA</sequence>